<comment type="subunit">
    <text evidence="3">Homodimer.</text>
</comment>
<dbReference type="HAMAP" id="MF_03014">
    <property type="entry name" value="KFase"/>
    <property type="match status" value="1"/>
</dbReference>
<feature type="domain" description="BD-FAE-like" evidence="4">
    <location>
        <begin position="56"/>
        <end position="263"/>
    </location>
</feature>
<dbReference type="Proteomes" id="UP000886653">
    <property type="component" value="Unassembled WGS sequence"/>
</dbReference>
<evidence type="ECO:0000313" key="6">
    <source>
        <dbReference type="Proteomes" id="UP000886653"/>
    </source>
</evidence>
<name>A0A9P6TAP6_9BASI</name>
<dbReference type="InterPro" id="IPR049492">
    <property type="entry name" value="BD-FAE-like_dom"/>
</dbReference>
<reference evidence="5" key="1">
    <citation type="submission" date="2013-11" db="EMBL/GenBank/DDBJ databases">
        <title>Genome sequence of the fusiform rust pathogen reveals effectors for host alternation and coevolution with pine.</title>
        <authorList>
            <consortium name="DOE Joint Genome Institute"/>
            <person name="Smith K."/>
            <person name="Pendleton A."/>
            <person name="Kubisiak T."/>
            <person name="Anderson C."/>
            <person name="Salamov A."/>
            <person name="Aerts A."/>
            <person name="Riley R."/>
            <person name="Clum A."/>
            <person name="Lindquist E."/>
            <person name="Ence D."/>
            <person name="Campbell M."/>
            <person name="Kronenberg Z."/>
            <person name="Feau N."/>
            <person name="Dhillon B."/>
            <person name="Hamelin R."/>
            <person name="Burleigh J."/>
            <person name="Smith J."/>
            <person name="Yandell M."/>
            <person name="Nelson C."/>
            <person name="Grigoriev I."/>
            <person name="Davis J."/>
        </authorList>
    </citation>
    <scope>NUCLEOTIDE SEQUENCE</scope>
    <source>
        <strain evidence="5">G11</strain>
    </source>
</reference>
<evidence type="ECO:0000256" key="2">
    <source>
        <dbReference type="ARBA" id="ARBA00023079"/>
    </source>
</evidence>
<feature type="active site" evidence="3">
    <location>
        <position position="249"/>
    </location>
</feature>
<keyword evidence="2 3" id="KW-0823">Tryptophan catabolism</keyword>
<evidence type="ECO:0000256" key="1">
    <source>
        <dbReference type="ARBA" id="ARBA00022801"/>
    </source>
</evidence>
<dbReference type="GO" id="GO:0034354">
    <property type="term" value="P:'de novo' NAD+ biosynthetic process from L-tryptophan"/>
    <property type="evidence" value="ECO:0007669"/>
    <property type="project" value="UniProtKB-UniRule"/>
</dbReference>
<dbReference type="InterPro" id="IPR029058">
    <property type="entry name" value="AB_hydrolase_fold"/>
</dbReference>
<proteinExistence type="inferred from homology"/>
<keyword evidence="6" id="KW-1185">Reference proteome</keyword>
<gene>
    <name evidence="5" type="ORF">CROQUDRAFT_80726</name>
</gene>
<feature type="active site" description="Nucleophile" evidence="3">
    <location>
        <position position="155"/>
    </location>
</feature>
<dbReference type="EMBL" id="MU167310">
    <property type="protein sequence ID" value="KAG0143813.1"/>
    <property type="molecule type" value="Genomic_DNA"/>
</dbReference>
<dbReference type="PANTHER" id="PTHR48081">
    <property type="entry name" value="AB HYDROLASE SUPERFAMILY PROTEIN C4A8.06C"/>
    <property type="match status" value="1"/>
</dbReference>
<evidence type="ECO:0000313" key="5">
    <source>
        <dbReference type="EMBL" id="KAG0143813.1"/>
    </source>
</evidence>
<comment type="function">
    <text evidence="3">Catalyzes the hydrolysis of N-formyl-L-kynurenine to L-kynurenine, the second step in the kynurenine pathway of tryptophan degradation. Kynurenine may be further oxidized to nicotinic acid, NAD(H) and NADP(H). Required for elimination of toxic metabolites.</text>
</comment>
<dbReference type="GO" id="GO:0004061">
    <property type="term" value="F:arylformamidase activity"/>
    <property type="evidence" value="ECO:0007669"/>
    <property type="project" value="UniProtKB-UniRule"/>
</dbReference>
<dbReference type="Pfam" id="PF20434">
    <property type="entry name" value="BD-FAE"/>
    <property type="match status" value="1"/>
</dbReference>
<comment type="pathway">
    <text evidence="3">Amino-acid degradation; L-tryptophan degradation via kynurenine pathway; L-kynurenine from L-tryptophan: step 2/2.</text>
</comment>
<dbReference type="InterPro" id="IPR027519">
    <property type="entry name" value="KFase_ver/fungi-typ"/>
</dbReference>
<dbReference type="OrthoDB" id="6495301at2759"/>
<keyword evidence="1 3" id="KW-0378">Hydrolase</keyword>
<dbReference type="Gene3D" id="3.40.50.1820">
    <property type="entry name" value="alpha/beta hydrolase"/>
    <property type="match status" value="1"/>
</dbReference>
<sequence length="312" mass="34652">MAHRGAWFELQQMCSTSLRESLKKISLVSEGPHLATHRLDKNIVYEPALNDPLQKLDLYLPLHPSATRKPLICYVHGGAWRSGDKAGGSSLGLITLLAARFPQCAIASINYRLSRSDNNVKHPDHNKDVTAALNYLVRRPHPEYDSNRIFLVGHSVGAYICLSVSGLLSGYPETKSELSGAVAGLVLVDGIYGLRELVEEYPSYRDFVEGAMGLDHHPYNWNAVSPTHWQLALKTSTMSKILVIHSRDDTLLSTRQSQLMIDHLHQLFRGSPSIANPSIEVDFDSVKGDHDELLSSPTLADRLLKWIKPSST</sequence>
<comment type="catalytic activity">
    <reaction evidence="3">
        <text>N-formyl-L-kynurenine + H2O = L-kynurenine + formate + H(+)</text>
        <dbReference type="Rhea" id="RHEA:13009"/>
        <dbReference type="ChEBI" id="CHEBI:15377"/>
        <dbReference type="ChEBI" id="CHEBI:15378"/>
        <dbReference type="ChEBI" id="CHEBI:15740"/>
        <dbReference type="ChEBI" id="CHEBI:57959"/>
        <dbReference type="ChEBI" id="CHEBI:58629"/>
        <dbReference type="EC" id="3.5.1.9"/>
    </reaction>
</comment>
<dbReference type="SUPFAM" id="SSF53474">
    <property type="entry name" value="alpha/beta-Hydrolases"/>
    <property type="match status" value="1"/>
</dbReference>
<dbReference type="PANTHER" id="PTHR48081:SF33">
    <property type="entry name" value="KYNURENINE FORMAMIDASE"/>
    <property type="match status" value="1"/>
</dbReference>
<feature type="short sequence motif" description="HGGXW" evidence="3">
    <location>
        <begin position="76"/>
        <end position="80"/>
    </location>
</feature>
<comment type="caution">
    <text evidence="5">The sequence shown here is derived from an EMBL/GenBank/DDBJ whole genome shotgun (WGS) entry which is preliminary data.</text>
</comment>
<dbReference type="EC" id="3.5.1.9" evidence="3"/>
<dbReference type="AlphaFoldDB" id="A0A9P6TAP6"/>
<evidence type="ECO:0000259" key="4">
    <source>
        <dbReference type="Pfam" id="PF20434"/>
    </source>
</evidence>
<accession>A0A9P6TAP6</accession>
<comment type="similarity">
    <text evidence="3">Belongs to the kynurenine formamidase family.</text>
</comment>
<dbReference type="InterPro" id="IPR050300">
    <property type="entry name" value="GDXG_lipolytic_enzyme"/>
</dbReference>
<protein>
    <recommendedName>
        <fullName evidence="3">Kynurenine formamidase</fullName>
        <shortName evidence="3">KFA</shortName>
        <shortName evidence="3">KFase</shortName>
        <ecNumber evidence="3">3.5.1.9</ecNumber>
    </recommendedName>
    <alternativeName>
        <fullName evidence="3">Arylformamidase</fullName>
    </alternativeName>
    <alternativeName>
        <fullName evidence="3">N-formylkynurenine formamidase</fullName>
        <shortName evidence="3">FKF</shortName>
    </alternativeName>
</protein>
<evidence type="ECO:0000256" key="3">
    <source>
        <dbReference type="HAMAP-Rule" id="MF_03014"/>
    </source>
</evidence>
<dbReference type="GO" id="GO:0019441">
    <property type="term" value="P:L-tryptophan catabolic process to kynurenine"/>
    <property type="evidence" value="ECO:0007669"/>
    <property type="project" value="UniProtKB-UniRule"/>
</dbReference>
<comment type="domain">
    <text evidence="3">The main chain amide nitrogen atoms of the second glycine and its adjacent residue in the HGGXW motif define the oxyanion hole, and stabilize the oxyanion that forms during the nucleophilic attack by the catalytic serine during substrate cleavage.</text>
</comment>
<feature type="active site" evidence="3">
    <location>
        <position position="290"/>
    </location>
</feature>
<organism evidence="5 6">
    <name type="scientific">Cronartium quercuum f. sp. fusiforme G11</name>
    <dbReference type="NCBI Taxonomy" id="708437"/>
    <lineage>
        <taxon>Eukaryota</taxon>
        <taxon>Fungi</taxon>
        <taxon>Dikarya</taxon>
        <taxon>Basidiomycota</taxon>
        <taxon>Pucciniomycotina</taxon>
        <taxon>Pucciniomycetes</taxon>
        <taxon>Pucciniales</taxon>
        <taxon>Coleosporiaceae</taxon>
        <taxon>Cronartium</taxon>
    </lineage>
</organism>